<name>A0A4R6BSR6_9STAP</name>
<reference evidence="10 11" key="1">
    <citation type="submission" date="2019-01" db="EMBL/GenBank/DDBJ databases">
        <title>Draft genome sequences of the type strains of six Macrococcus species.</title>
        <authorList>
            <person name="Mazhar S."/>
            <person name="Altermann E."/>
            <person name="Hill C."/>
            <person name="Mcauliffe O."/>
        </authorList>
    </citation>
    <scope>NUCLEOTIDE SEQUENCE [LARGE SCALE GENOMIC DNA]</scope>
    <source>
        <strain evidence="10 11">CCM4815</strain>
    </source>
</reference>
<sequence>MDARFFTDIGRTRTRNEDAGGVFTNHTGQVLLLICDGMGGHNAGDVASRFVTARMKERFQEENFIEFGQSESWLKSNISDINRQLYNLAHQHDENHGMGTTLVAALIFDGRVIIANVGDSRAYFVNEREFRQVTNDHTFVNHLVMAGELTKEEAARHPQRNIITKVLGTDRRVHPDIFVYETKRYDRILLASDGLTDYVEEQFIHQVFNEEPGVEQLGSKLIQLALESDVHDNVSFVVGNLGGVH</sequence>
<dbReference type="SMART" id="SM00332">
    <property type="entry name" value="PP2Cc"/>
    <property type="match status" value="1"/>
</dbReference>
<dbReference type="SMART" id="SM00331">
    <property type="entry name" value="PP2C_SIG"/>
    <property type="match status" value="1"/>
</dbReference>
<evidence type="ECO:0000256" key="8">
    <source>
        <dbReference type="ARBA" id="ARBA00048336"/>
    </source>
</evidence>
<dbReference type="GO" id="GO:0046872">
    <property type="term" value="F:metal ion binding"/>
    <property type="evidence" value="ECO:0007669"/>
    <property type="project" value="UniProtKB-KW"/>
</dbReference>
<keyword evidence="3" id="KW-0479">Metal-binding</keyword>
<dbReference type="Gene3D" id="3.60.40.10">
    <property type="entry name" value="PPM-type phosphatase domain"/>
    <property type="match status" value="1"/>
</dbReference>
<evidence type="ECO:0000256" key="3">
    <source>
        <dbReference type="ARBA" id="ARBA00022723"/>
    </source>
</evidence>
<dbReference type="EC" id="3.1.3.16" evidence="2"/>
<evidence type="ECO:0000313" key="10">
    <source>
        <dbReference type="EMBL" id="TDM07308.1"/>
    </source>
</evidence>
<evidence type="ECO:0000256" key="5">
    <source>
        <dbReference type="ARBA" id="ARBA00022912"/>
    </source>
</evidence>
<dbReference type="PROSITE" id="PS51746">
    <property type="entry name" value="PPM_2"/>
    <property type="match status" value="1"/>
</dbReference>
<evidence type="ECO:0000259" key="9">
    <source>
        <dbReference type="PROSITE" id="PS51746"/>
    </source>
</evidence>
<accession>A0A4R6BSR6</accession>
<evidence type="ECO:0000256" key="4">
    <source>
        <dbReference type="ARBA" id="ARBA00022801"/>
    </source>
</evidence>
<evidence type="ECO:0000256" key="6">
    <source>
        <dbReference type="ARBA" id="ARBA00023211"/>
    </source>
</evidence>
<dbReference type="OrthoDB" id="9801841at2"/>
<protein>
    <recommendedName>
        <fullName evidence="2">protein-serine/threonine phosphatase</fullName>
        <ecNumber evidence="2">3.1.3.16</ecNumber>
    </recommendedName>
</protein>
<dbReference type="InterPro" id="IPR036457">
    <property type="entry name" value="PPM-type-like_dom_sf"/>
</dbReference>
<dbReference type="RefSeq" id="WP_133444317.1">
    <property type="nucleotide sequence ID" value="NZ_SCWB01000015.1"/>
</dbReference>
<dbReference type="FunFam" id="3.60.40.10:FF:000002">
    <property type="entry name" value="Serine/threonine phosphatase stp"/>
    <property type="match status" value="1"/>
</dbReference>
<comment type="catalytic activity">
    <reaction evidence="8">
        <text>O-phospho-L-threonyl-[protein] + H2O = L-threonyl-[protein] + phosphate</text>
        <dbReference type="Rhea" id="RHEA:47004"/>
        <dbReference type="Rhea" id="RHEA-COMP:11060"/>
        <dbReference type="Rhea" id="RHEA-COMP:11605"/>
        <dbReference type="ChEBI" id="CHEBI:15377"/>
        <dbReference type="ChEBI" id="CHEBI:30013"/>
        <dbReference type="ChEBI" id="CHEBI:43474"/>
        <dbReference type="ChEBI" id="CHEBI:61977"/>
        <dbReference type="EC" id="3.1.3.16"/>
    </reaction>
</comment>
<keyword evidence="6" id="KW-0464">Manganese</keyword>
<comment type="catalytic activity">
    <reaction evidence="7">
        <text>O-phospho-L-seryl-[protein] + H2O = L-seryl-[protein] + phosphate</text>
        <dbReference type="Rhea" id="RHEA:20629"/>
        <dbReference type="Rhea" id="RHEA-COMP:9863"/>
        <dbReference type="Rhea" id="RHEA-COMP:11604"/>
        <dbReference type="ChEBI" id="CHEBI:15377"/>
        <dbReference type="ChEBI" id="CHEBI:29999"/>
        <dbReference type="ChEBI" id="CHEBI:43474"/>
        <dbReference type="ChEBI" id="CHEBI:83421"/>
        <dbReference type="EC" id="3.1.3.16"/>
    </reaction>
</comment>
<evidence type="ECO:0000256" key="2">
    <source>
        <dbReference type="ARBA" id="ARBA00013081"/>
    </source>
</evidence>
<keyword evidence="11" id="KW-1185">Reference proteome</keyword>
<dbReference type="AlphaFoldDB" id="A0A4R6BSR6"/>
<gene>
    <name evidence="10" type="ORF">ERX29_08810</name>
</gene>
<comment type="caution">
    <text evidence="10">The sequence shown here is derived from an EMBL/GenBank/DDBJ whole genome shotgun (WGS) entry which is preliminary data.</text>
</comment>
<dbReference type="PANTHER" id="PTHR47992">
    <property type="entry name" value="PROTEIN PHOSPHATASE"/>
    <property type="match status" value="1"/>
</dbReference>
<dbReference type="Pfam" id="PF13672">
    <property type="entry name" value="PP2C_2"/>
    <property type="match status" value="1"/>
</dbReference>
<dbReference type="Proteomes" id="UP000294802">
    <property type="component" value="Unassembled WGS sequence"/>
</dbReference>
<dbReference type="InterPro" id="IPR001932">
    <property type="entry name" value="PPM-type_phosphatase-like_dom"/>
</dbReference>
<dbReference type="SUPFAM" id="SSF81606">
    <property type="entry name" value="PP2C-like"/>
    <property type="match status" value="1"/>
</dbReference>
<feature type="domain" description="PPM-type phosphatase" evidence="9">
    <location>
        <begin position="2"/>
        <end position="241"/>
    </location>
</feature>
<evidence type="ECO:0000256" key="7">
    <source>
        <dbReference type="ARBA" id="ARBA00047761"/>
    </source>
</evidence>
<keyword evidence="4" id="KW-0378">Hydrolase</keyword>
<proteinExistence type="predicted"/>
<dbReference type="CDD" id="cd00143">
    <property type="entry name" value="PP2Cc"/>
    <property type="match status" value="1"/>
</dbReference>
<dbReference type="EMBL" id="SCWB01000015">
    <property type="protein sequence ID" value="TDM07308.1"/>
    <property type="molecule type" value="Genomic_DNA"/>
</dbReference>
<dbReference type="NCBIfam" id="NF033484">
    <property type="entry name" value="Stp1_PP2C_phos"/>
    <property type="match status" value="1"/>
</dbReference>
<evidence type="ECO:0000256" key="1">
    <source>
        <dbReference type="ARBA" id="ARBA00001936"/>
    </source>
</evidence>
<dbReference type="InterPro" id="IPR015655">
    <property type="entry name" value="PP2C"/>
</dbReference>
<organism evidence="10 11">
    <name type="scientific">Macrococcus lamae</name>
    <dbReference type="NCBI Taxonomy" id="198484"/>
    <lineage>
        <taxon>Bacteria</taxon>
        <taxon>Bacillati</taxon>
        <taxon>Bacillota</taxon>
        <taxon>Bacilli</taxon>
        <taxon>Bacillales</taxon>
        <taxon>Staphylococcaceae</taxon>
        <taxon>Macrococcus</taxon>
    </lineage>
</organism>
<keyword evidence="5" id="KW-0904">Protein phosphatase</keyword>
<dbReference type="GO" id="GO:0004722">
    <property type="term" value="F:protein serine/threonine phosphatase activity"/>
    <property type="evidence" value="ECO:0007669"/>
    <property type="project" value="UniProtKB-EC"/>
</dbReference>
<comment type="cofactor">
    <cofactor evidence="1">
        <name>Mn(2+)</name>
        <dbReference type="ChEBI" id="CHEBI:29035"/>
    </cofactor>
</comment>
<evidence type="ECO:0000313" key="11">
    <source>
        <dbReference type="Proteomes" id="UP000294802"/>
    </source>
</evidence>